<protein>
    <recommendedName>
        <fullName evidence="3">Galectin</fullName>
    </recommendedName>
</protein>
<evidence type="ECO:0000313" key="1">
    <source>
        <dbReference type="EMBL" id="MCM2373939.1"/>
    </source>
</evidence>
<proteinExistence type="predicted"/>
<sequence>MRPNNYQQLNNLPRTVLVVALGTLSSQADEGQMVKFSLHEAADSEVSSSGQSISAISAISAKEAWAKPPGRFVTHLEFEFVENDPALSNVLIHGDSISIMYTGRVCE</sequence>
<organism evidence="1 2">
    <name type="scientific">Aporhodopirellula aestuarii</name>
    <dbReference type="NCBI Taxonomy" id="2950107"/>
    <lineage>
        <taxon>Bacteria</taxon>
        <taxon>Pseudomonadati</taxon>
        <taxon>Planctomycetota</taxon>
        <taxon>Planctomycetia</taxon>
        <taxon>Pirellulales</taxon>
        <taxon>Pirellulaceae</taxon>
        <taxon>Aporhodopirellula</taxon>
    </lineage>
</organism>
<evidence type="ECO:0000313" key="2">
    <source>
        <dbReference type="Proteomes" id="UP001202961"/>
    </source>
</evidence>
<gene>
    <name evidence="1" type="ORF">NB063_25265</name>
</gene>
<comment type="caution">
    <text evidence="1">The sequence shown here is derived from an EMBL/GenBank/DDBJ whole genome shotgun (WGS) entry which is preliminary data.</text>
</comment>
<dbReference type="Proteomes" id="UP001202961">
    <property type="component" value="Unassembled WGS sequence"/>
</dbReference>
<name>A0ABT0UAB5_9BACT</name>
<keyword evidence="2" id="KW-1185">Reference proteome</keyword>
<dbReference type="RefSeq" id="WP_250931816.1">
    <property type="nucleotide sequence ID" value="NZ_JAMQBK010000073.1"/>
</dbReference>
<dbReference type="EMBL" id="JAMQBK010000073">
    <property type="protein sequence ID" value="MCM2373939.1"/>
    <property type="molecule type" value="Genomic_DNA"/>
</dbReference>
<reference evidence="1 2" key="1">
    <citation type="journal article" date="2022" name="Syst. Appl. Microbiol.">
        <title>Rhodopirellula aestuarii sp. nov., a novel member of the genus Rhodopirellula isolated from brackish sediments collected in the Tagus River estuary, Portugal.</title>
        <authorList>
            <person name="Vitorino I.R."/>
            <person name="Klimek D."/>
            <person name="Calusinska M."/>
            <person name="Lobo-da-Cunha A."/>
            <person name="Vasconcelos V."/>
            <person name="Lage O.M."/>
        </authorList>
    </citation>
    <scope>NUCLEOTIDE SEQUENCE [LARGE SCALE GENOMIC DNA]</scope>
    <source>
        <strain evidence="1 2">ICT_H3.1</strain>
    </source>
</reference>
<evidence type="ECO:0008006" key="3">
    <source>
        <dbReference type="Google" id="ProtNLM"/>
    </source>
</evidence>
<accession>A0ABT0UAB5</accession>